<dbReference type="RefSeq" id="WP_142815442.1">
    <property type="nucleotide sequence ID" value="NZ_CP033893.1"/>
</dbReference>
<dbReference type="SUPFAM" id="SSF53955">
    <property type="entry name" value="Lysozyme-like"/>
    <property type="match status" value="1"/>
</dbReference>
<evidence type="ECO:0000313" key="1">
    <source>
        <dbReference type="EMBL" id="QDL32632.1"/>
    </source>
</evidence>
<gene>
    <name evidence="1" type="ORF">EGO53_12890</name>
</gene>
<dbReference type="Proteomes" id="UP000317572">
    <property type="component" value="Chromosome"/>
</dbReference>
<sequence length="165" mass="18078">MARIVTTPNLNAYLDTLRFSEIGATLLARSDDGYNVIVTGIDGKAETFSSYQDHPFAGGRPGKVFNSRGQRSTASGGYQFLIKDWGHYRTALKLPDFGPVSQDKWAIQLIRERGALADINAGRIELALKKCRNIWASLPGAGYGQPEHKLETLLKKYVSYGGALA</sequence>
<evidence type="ECO:0000313" key="2">
    <source>
        <dbReference type="Proteomes" id="UP000317572"/>
    </source>
</evidence>
<dbReference type="CDD" id="cd00736">
    <property type="entry name" value="lambda_lys-like"/>
    <property type="match status" value="1"/>
</dbReference>
<reference evidence="1 2" key="1">
    <citation type="submission" date="2018-11" db="EMBL/GenBank/DDBJ databases">
        <title>The first complete genome of Serratia liquefaciens isolated from metalophyte plant revel distinctness adaptive mechanisms in an extreme habitat.</title>
        <authorList>
            <person name="Caneschi W.L."/>
            <person name="Sanchez A.B."/>
            <person name="Felestrino E.B."/>
            <person name="Assis R.A.B."/>
            <person name="Lemes C.G.C."/>
            <person name="Cordeiro I.F."/>
            <person name="Fonseca N.P."/>
            <person name="Villa M."/>
            <person name="Vieira I.T."/>
            <person name="Moraes L.A."/>
            <person name="Kamino L.H.Y."/>
            <person name="do Carmo F."/>
            <person name="Garcia C.M."/>
            <person name="Almeida N.F."/>
            <person name="Silva R.S."/>
            <person name="Ferro J.A."/>
            <person name="Ferro M.I.T."/>
            <person name="Varani A.M."/>
            <person name="Ferreira R.M."/>
            <person name="dos Santos V.L."/>
            <person name="Silva U.C."/>
            <person name="Setubal J.C."/>
            <person name="Moreira L.M."/>
        </authorList>
    </citation>
    <scope>NUCLEOTIDE SEQUENCE [LARGE SCALE GENOMIC DNA]</scope>
    <source>
        <strain evidence="1 2">FG3</strain>
    </source>
</reference>
<proteinExistence type="predicted"/>
<dbReference type="EMBL" id="CP033893">
    <property type="protein sequence ID" value="QDL32632.1"/>
    <property type="molecule type" value="Genomic_DNA"/>
</dbReference>
<dbReference type="AlphaFoldDB" id="A0A515CWV5"/>
<dbReference type="InterPro" id="IPR023346">
    <property type="entry name" value="Lysozyme-like_dom_sf"/>
</dbReference>
<accession>A0A515CWV5</accession>
<organism evidence="1 2">
    <name type="scientific">Serratia liquefaciens</name>
    <dbReference type="NCBI Taxonomy" id="614"/>
    <lineage>
        <taxon>Bacteria</taxon>
        <taxon>Pseudomonadati</taxon>
        <taxon>Pseudomonadota</taxon>
        <taxon>Gammaproteobacteria</taxon>
        <taxon>Enterobacterales</taxon>
        <taxon>Yersiniaceae</taxon>
        <taxon>Serratia</taxon>
    </lineage>
</organism>
<dbReference type="STRING" id="614.XJ20_14075"/>
<protein>
    <submittedName>
        <fullName evidence="1">Lysozyme</fullName>
    </submittedName>
</protein>
<name>A0A515CWV5_SERLI</name>
<dbReference type="Gene3D" id="1.10.530.10">
    <property type="match status" value="1"/>
</dbReference>